<keyword evidence="1" id="KW-1133">Transmembrane helix</keyword>
<keyword evidence="1" id="KW-0472">Membrane</keyword>
<dbReference type="EMBL" id="GBRH01229953">
    <property type="protein sequence ID" value="JAD67942.1"/>
    <property type="molecule type" value="Transcribed_RNA"/>
</dbReference>
<evidence type="ECO:0000313" key="2">
    <source>
        <dbReference type="EMBL" id="JAD67942.1"/>
    </source>
</evidence>
<evidence type="ECO:0000256" key="1">
    <source>
        <dbReference type="SAM" id="Phobius"/>
    </source>
</evidence>
<name>A0A0A9C8V6_ARUDO</name>
<dbReference type="AlphaFoldDB" id="A0A0A9C8V6"/>
<protein>
    <submittedName>
        <fullName evidence="2">Uncharacterized protein</fullName>
    </submittedName>
</protein>
<reference evidence="2" key="1">
    <citation type="submission" date="2014-09" db="EMBL/GenBank/DDBJ databases">
        <authorList>
            <person name="Magalhaes I.L.F."/>
            <person name="Oliveira U."/>
            <person name="Santos F.R."/>
            <person name="Vidigal T.H.D.A."/>
            <person name="Brescovit A.D."/>
            <person name="Santos A.J."/>
        </authorList>
    </citation>
    <scope>NUCLEOTIDE SEQUENCE</scope>
    <source>
        <tissue evidence="2">Shoot tissue taken approximately 20 cm above the soil surface</tissue>
    </source>
</reference>
<sequence length="48" mass="5577">MSRVENQMHLSCVVHVHMGHFIVCTLFIYFSNEWILRLLKSGTNSIAL</sequence>
<feature type="transmembrane region" description="Helical" evidence="1">
    <location>
        <begin position="12"/>
        <end position="30"/>
    </location>
</feature>
<accession>A0A0A9C8V6</accession>
<reference evidence="2" key="2">
    <citation type="journal article" date="2015" name="Data Brief">
        <title>Shoot transcriptome of the giant reed, Arundo donax.</title>
        <authorList>
            <person name="Barrero R.A."/>
            <person name="Guerrero F.D."/>
            <person name="Moolhuijzen P."/>
            <person name="Goolsby J.A."/>
            <person name="Tidwell J."/>
            <person name="Bellgard S.E."/>
            <person name="Bellgard M.I."/>
        </authorList>
    </citation>
    <scope>NUCLEOTIDE SEQUENCE</scope>
    <source>
        <tissue evidence="2">Shoot tissue taken approximately 20 cm above the soil surface</tissue>
    </source>
</reference>
<keyword evidence="1" id="KW-0812">Transmembrane</keyword>
<organism evidence="2">
    <name type="scientific">Arundo donax</name>
    <name type="common">Giant reed</name>
    <name type="synonym">Donax arundinaceus</name>
    <dbReference type="NCBI Taxonomy" id="35708"/>
    <lineage>
        <taxon>Eukaryota</taxon>
        <taxon>Viridiplantae</taxon>
        <taxon>Streptophyta</taxon>
        <taxon>Embryophyta</taxon>
        <taxon>Tracheophyta</taxon>
        <taxon>Spermatophyta</taxon>
        <taxon>Magnoliopsida</taxon>
        <taxon>Liliopsida</taxon>
        <taxon>Poales</taxon>
        <taxon>Poaceae</taxon>
        <taxon>PACMAD clade</taxon>
        <taxon>Arundinoideae</taxon>
        <taxon>Arundineae</taxon>
        <taxon>Arundo</taxon>
    </lineage>
</organism>
<proteinExistence type="predicted"/>